<gene>
    <name evidence="6" type="ORF">FJM51_22070</name>
</gene>
<dbReference type="Proteomes" id="UP000319255">
    <property type="component" value="Unassembled WGS sequence"/>
</dbReference>
<dbReference type="CDD" id="cd05466">
    <property type="entry name" value="PBP2_LTTR_substrate"/>
    <property type="match status" value="1"/>
</dbReference>
<dbReference type="PANTHER" id="PTHR30126">
    <property type="entry name" value="HTH-TYPE TRANSCRIPTIONAL REGULATOR"/>
    <property type="match status" value="1"/>
</dbReference>
<dbReference type="EMBL" id="VFRP01000048">
    <property type="protein sequence ID" value="TPE46514.1"/>
    <property type="molecule type" value="Genomic_DNA"/>
</dbReference>
<dbReference type="Gene3D" id="1.10.10.10">
    <property type="entry name" value="Winged helix-like DNA-binding domain superfamily/Winged helix DNA-binding domain"/>
    <property type="match status" value="1"/>
</dbReference>
<dbReference type="PRINTS" id="PR00039">
    <property type="entry name" value="HTHLYSR"/>
</dbReference>
<name>A0A501WEL1_9RHOB</name>
<dbReference type="OrthoDB" id="9811588at2"/>
<evidence type="ECO:0000313" key="6">
    <source>
        <dbReference type="EMBL" id="TPE46514.1"/>
    </source>
</evidence>
<proteinExistence type="inferred from homology"/>
<dbReference type="GO" id="GO:0003700">
    <property type="term" value="F:DNA-binding transcription factor activity"/>
    <property type="evidence" value="ECO:0007669"/>
    <property type="project" value="InterPro"/>
</dbReference>
<evidence type="ECO:0000256" key="3">
    <source>
        <dbReference type="ARBA" id="ARBA00023125"/>
    </source>
</evidence>
<dbReference type="PANTHER" id="PTHR30126:SF99">
    <property type="entry name" value="TRANSCRIPTIONAL REGULATOR LYSR FAMILY"/>
    <property type="match status" value="1"/>
</dbReference>
<dbReference type="InterPro" id="IPR036390">
    <property type="entry name" value="WH_DNA-bd_sf"/>
</dbReference>
<dbReference type="GO" id="GO:0000976">
    <property type="term" value="F:transcription cis-regulatory region binding"/>
    <property type="evidence" value="ECO:0007669"/>
    <property type="project" value="TreeGrafter"/>
</dbReference>
<dbReference type="InterPro" id="IPR000847">
    <property type="entry name" value="LysR_HTH_N"/>
</dbReference>
<keyword evidence="4" id="KW-0804">Transcription</keyword>
<evidence type="ECO:0000313" key="7">
    <source>
        <dbReference type="Proteomes" id="UP000319255"/>
    </source>
</evidence>
<reference evidence="6 7" key="1">
    <citation type="submission" date="2019-06" db="EMBL/GenBank/DDBJ databases">
        <title>A novel bacterium of genus Amaricoccus, isolated from marine sediment.</title>
        <authorList>
            <person name="Huang H."/>
            <person name="Mo K."/>
            <person name="Hu Y."/>
        </authorList>
    </citation>
    <scope>NUCLEOTIDE SEQUENCE [LARGE SCALE GENOMIC DNA]</scope>
    <source>
        <strain evidence="6 7">HB172011</strain>
    </source>
</reference>
<organism evidence="6 7">
    <name type="scientific">Amaricoccus solimangrovi</name>
    <dbReference type="NCBI Taxonomy" id="2589815"/>
    <lineage>
        <taxon>Bacteria</taxon>
        <taxon>Pseudomonadati</taxon>
        <taxon>Pseudomonadota</taxon>
        <taxon>Alphaproteobacteria</taxon>
        <taxon>Rhodobacterales</taxon>
        <taxon>Paracoccaceae</taxon>
        <taxon>Amaricoccus</taxon>
    </lineage>
</organism>
<sequence length="294" mass="32118">MLNALWLETFVTLCETAHFTRAAAALNMTQPGVSQHIRKLEAQVGEALLSRDGKSFTPTPAGEAVLAIGKRRRDEDRELRRTLRHDDPDAGQVSVACSGSIALLLYPRFLALMADAPALLLMLEAAPEARVVEGVAEGRFDLGIISHPPAHPRLEGESVGQDELCLILPRGAAAPVSLAELEALGFVAHPDGFAHADELLGANFPDDYPGAERLAWRSFINQIGQIPAPVARGIGYTILPRSGVDTYPERDRLCIVPLPRPVRHDLWLIQRRNRQLPARAERVRAQIGEALRAL</sequence>
<keyword evidence="7" id="KW-1185">Reference proteome</keyword>
<evidence type="ECO:0000256" key="4">
    <source>
        <dbReference type="ARBA" id="ARBA00023163"/>
    </source>
</evidence>
<evidence type="ECO:0000256" key="1">
    <source>
        <dbReference type="ARBA" id="ARBA00009437"/>
    </source>
</evidence>
<evidence type="ECO:0000256" key="2">
    <source>
        <dbReference type="ARBA" id="ARBA00023015"/>
    </source>
</evidence>
<comment type="caution">
    <text evidence="6">The sequence shown here is derived from an EMBL/GenBank/DDBJ whole genome shotgun (WGS) entry which is preliminary data.</text>
</comment>
<dbReference type="InterPro" id="IPR036388">
    <property type="entry name" value="WH-like_DNA-bd_sf"/>
</dbReference>
<dbReference type="Pfam" id="PF00126">
    <property type="entry name" value="HTH_1"/>
    <property type="match status" value="1"/>
</dbReference>
<keyword evidence="3" id="KW-0238">DNA-binding</keyword>
<keyword evidence="2" id="KW-0805">Transcription regulation</keyword>
<dbReference type="SUPFAM" id="SSF46785">
    <property type="entry name" value="Winged helix' DNA-binding domain"/>
    <property type="match status" value="1"/>
</dbReference>
<dbReference type="Pfam" id="PF03466">
    <property type="entry name" value="LysR_substrate"/>
    <property type="match status" value="1"/>
</dbReference>
<dbReference type="InterPro" id="IPR005119">
    <property type="entry name" value="LysR_subst-bd"/>
</dbReference>
<evidence type="ECO:0000259" key="5">
    <source>
        <dbReference type="PROSITE" id="PS50931"/>
    </source>
</evidence>
<accession>A0A501WEL1</accession>
<dbReference type="RefSeq" id="WP_140456280.1">
    <property type="nucleotide sequence ID" value="NZ_VFRP01000048.1"/>
</dbReference>
<protein>
    <submittedName>
        <fullName evidence="6">LysR family transcriptional regulator</fullName>
    </submittedName>
</protein>
<dbReference type="Gene3D" id="3.40.190.10">
    <property type="entry name" value="Periplasmic binding protein-like II"/>
    <property type="match status" value="2"/>
</dbReference>
<dbReference type="PROSITE" id="PS50931">
    <property type="entry name" value="HTH_LYSR"/>
    <property type="match status" value="1"/>
</dbReference>
<dbReference type="AlphaFoldDB" id="A0A501WEL1"/>
<comment type="similarity">
    <text evidence="1">Belongs to the LysR transcriptional regulatory family.</text>
</comment>
<dbReference type="SUPFAM" id="SSF53850">
    <property type="entry name" value="Periplasmic binding protein-like II"/>
    <property type="match status" value="1"/>
</dbReference>
<feature type="domain" description="HTH lysR-type" evidence="5">
    <location>
        <begin position="1"/>
        <end position="59"/>
    </location>
</feature>